<evidence type="ECO:0008006" key="3">
    <source>
        <dbReference type="Google" id="ProtNLM"/>
    </source>
</evidence>
<accession>A0A1X6PAA3</accession>
<evidence type="ECO:0000313" key="1">
    <source>
        <dbReference type="EMBL" id="OSX77822.1"/>
    </source>
</evidence>
<dbReference type="Proteomes" id="UP000218209">
    <property type="component" value="Unassembled WGS sequence"/>
</dbReference>
<evidence type="ECO:0000313" key="2">
    <source>
        <dbReference type="Proteomes" id="UP000218209"/>
    </source>
</evidence>
<reference evidence="1 2" key="1">
    <citation type="submission" date="2017-03" db="EMBL/GenBank/DDBJ databases">
        <title>WGS assembly of Porphyra umbilicalis.</title>
        <authorList>
            <person name="Brawley S.H."/>
            <person name="Blouin N.A."/>
            <person name="Ficko-Blean E."/>
            <person name="Wheeler G.L."/>
            <person name="Lohr M."/>
            <person name="Goodson H.V."/>
            <person name="Jenkins J.W."/>
            <person name="Blaby-Haas C.E."/>
            <person name="Helliwell K.E."/>
            <person name="Chan C."/>
            <person name="Marriage T."/>
            <person name="Bhattacharya D."/>
            <person name="Klein A.S."/>
            <person name="Badis Y."/>
            <person name="Brodie J."/>
            <person name="Cao Y."/>
            <person name="Collen J."/>
            <person name="Dittami S.M."/>
            <person name="Gachon C.M."/>
            <person name="Green B.R."/>
            <person name="Karpowicz S."/>
            <person name="Kim J.W."/>
            <person name="Kudahl U."/>
            <person name="Lin S."/>
            <person name="Michel G."/>
            <person name="Mittag M."/>
            <person name="Olson B.J."/>
            <person name="Pangilinan J."/>
            <person name="Peng Y."/>
            <person name="Qiu H."/>
            <person name="Shu S."/>
            <person name="Singer J.T."/>
            <person name="Smith A.G."/>
            <person name="Sprecher B.N."/>
            <person name="Wagner V."/>
            <person name="Wang W."/>
            <person name="Wang Z.-Y."/>
            <person name="Yan J."/>
            <person name="Yarish C."/>
            <person name="Zoeuner-Riek S."/>
            <person name="Zhuang Y."/>
            <person name="Zou Y."/>
            <person name="Lindquist E.A."/>
            <person name="Grimwood J."/>
            <person name="Barry K."/>
            <person name="Rokhsar D.S."/>
            <person name="Schmutz J."/>
            <person name="Stiller J.W."/>
            <person name="Grossman A.R."/>
            <person name="Prochnik S.E."/>
        </authorList>
    </citation>
    <scope>NUCLEOTIDE SEQUENCE [LARGE SCALE GENOMIC DNA]</scope>
    <source>
        <strain evidence="1">4086291</strain>
    </source>
</reference>
<dbReference type="EMBL" id="KV918827">
    <property type="protein sequence ID" value="OSX77822.1"/>
    <property type="molecule type" value="Genomic_DNA"/>
</dbReference>
<proteinExistence type="predicted"/>
<sequence length="234" mass="24974">MELSDVIPWGRTADEYERMFLLSRTDDLPTHRFLGVADGPASFNAEWTAAGGRVTSVDPLYALPGAGIVARYAAVRGQVAAALTANPGAYAWGPAPARFPNVPALLRRRDTAMAAFAADFDAGRAAGRYVTGGLPALPLPADAADVALVSHYLFLYSRQVDGPAHVAAVEELLRVAPEVRIFPLLTLAGEVSPHVDTVVGHARRRGWGVSVKQVDYEVQRDGNQMMVISRRGGG</sequence>
<dbReference type="AlphaFoldDB" id="A0A1X6PAA3"/>
<keyword evidence="2" id="KW-1185">Reference proteome</keyword>
<name>A0A1X6PAA3_PORUM</name>
<organism evidence="1 2">
    <name type="scientific">Porphyra umbilicalis</name>
    <name type="common">Purple laver</name>
    <name type="synonym">Red alga</name>
    <dbReference type="NCBI Taxonomy" id="2786"/>
    <lineage>
        <taxon>Eukaryota</taxon>
        <taxon>Rhodophyta</taxon>
        <taxon>Bangiophyceae</taxon>
        <taxon>Bangiales</taxon>
        <taxon>Bangiaceae</taxon>
        <taxon>Porphyra</taxon>
    </lineage>
</organism>
<gene>
    <name evidence="1" type="ORF">BU14_0131s0005</name>
</gene>
<protein>
    <recommendedName>
        <fullName evidence="3">Methyltransferase type 11 domain-containing protein</fullName>
    </recommendedName>
</protein>